<dbReference type="FunFam" id="1.10.10.10:FF:000001">
    <property type="entry name" value="LysR family transcriptional regulator"/>
    <property type="match status" value="1"/>
</dbReference>
<organism evidence="6 7">
    <name type="scientific">Thalassomonas actiniarum</name>
    <dbReference type="NCBI Taxonomy" id="485447"/>
    <lineage>
        <taxon>Bacteria</taxon>
        <taxon>Pseudomonadati</taxon>
        <taxon>Pseudomonadota</taxon>
        <taxon>Gammaproteobacteria</taxon>
        <taxon>Alteromonadales</taxon>
        <taxon>Colwelliaceae</taxon>
        <taxon>Thalassomonas</taxon>
    </lineage>
</organism>
<keyword evidence="7" id="KW-1185">Reference proteome</keyword>
<evidence type="ECO:0000256" key="1">
    <source>
        <dbReference type="ARBA" id="ARBA00009437"/>
    </source>
</evidence>
<evidence type="ECO:0000256" key="3">
    <source>
        <dbReference type="ARBA" id="ARBA00023125"/>
    </source>
</evidence>
<dbReference type="PROSITE" id="PS50931">
    <property type="entry name" value="HTH_LYSR"/>
    <property type="match status" value="1"/>
</dbReference>
<dbReference type="SUPFAM" id="SSF53850">
    <property type="entry name" value="Periplasmic binding protein-like II"/>
    <property type="match status" value="1"/>
</dbReference>
<dbReference type="GO" id="GO:0003700">
    <property type="term" value="F:DNA-binding transcription factor activity"/>
    <property type="evidence" value="ECO:0007669"/>
    <property type="project" value="InterPro"/>
</dbReference>
<dbReference type="Pfam" id="PF03466">
    <property type="entry name" value="LysR_substrate"/>
    <property type="match status" value="1"/>
</dbReference>
<dbReference type="RefSeq" id="WP_044832249.1">
    <property type="nucleotide sequence ID" value="NZ_CP059735.1"/>
</dbReference>
<dbReference type="GO" id="GO:0003677">
    <property type="term" value="F:DNA binding"/>
    <property type="evidence" value="ECO:0007669"/>
    <property type="project" value="UniProtKB-KW"/>
</dbReference>
<dbReference type="KEGG" id="tact:SG35_005980"/>
<evidence type="ECO:0000256" key="4">
    <source>
        <dbReference type="ARBA" id="ARBA00023163"/>
    </source>
</evidence>
<accession>A0AAE9YTN5</accession>
<dbReference type="CDD" id="cd08422">
    <property type="entry name" value="PBP2_CrgA_like"/>
    <property type="match status" value="1"/>
</dbReference>
<dbReference type="InterPro" id="IPR036388">
    <property type="entry name" value="WH-like_DNA-bd_sf"/>
</dbReference>
<dbReference type="Gene3D" id="1.10.10.10">
    <property type="entry name" value="Winged helix-like DNA-binding domain superfamily/Winged helix DNA-binding domain"/>
    <property type="match status" value="1"/>
</dbReference>
<evidence type="ECO:0000259" key="5">
    <source>
        <dbReference type="PROSITE" id="PS50931"/>
    </source>
</evidence>
<keyword evidence="2" id="KW-0805">Transcription regulation</keyword>
<sequence>MLELSRIFIKVVKAGSFSKASLLLNMAPSSISRKIDKLELLLGVTLLNRNTRQLSLTAEGLHFIEGADKLIQDADTLMAALKPSLAEAKGELKISVFESFGRLHLTPILAEFLNTYPKVNITLDLDNKPVDLLSENIDLAVRIGNPADSGLKARLLLKTKMQLCAAPQYLSQYGQPQVPEDLSRHNCLLLDRHRQKNYWQFCKDKQLTKVAVNGNFSTKGGSPLLQAALQGLGIVQLANWMLSDVLAEQKLQLCLPDWQTVVDDQHCGDIYALYKGSKYPNPLLRLLIDFIVEHLPSRLAG</sequence>
<keyword evidence="4" id="KW-0804">Transcription</keyword>
<evidence type="ECO:0000313" key="7">
    <source>
        <dbReference type="Proteomes" id="UP000032568"/>
    </source>
</evidence>
<dbReference type="InterPro" id="IPR005119">
    <property type="entry name" value="LysR_subst-bd"/>
</dbReference>
<dbReference type="PANTHER" id="PTHR30537:SF5">
    <property type="entry name" value="HTH-TYPE TRANSCRIPTIONAL ACTIVATOR TTDR-RELATED"/>
    <property type="match status" value="1"/>
</dbReference>
<evidence type="ECO:0000313" key="6">
    <source>
        <dbReference type="EMBL" id="WDE00199.1"/>
    </source>
</evidence>
<dbReference type="PANTHER" id="PTHR30537">
    <property type="entry name" value="HTH-TYPE TRANSCRIPTIONAL REGULATOR"/>
    <property type="match status" value="1"/>
</dbReference>
<dbReference type="Pfam" id="PF00126">
    <property type="entry name" value="HTH_1"/>
    <property type="match status" value="1"/>
</dbReference>
<name>A0AAE9YTN5_9GAMM</name>
<keyword evidence="3" id="KW-0238">DNA-binding</keyword>
<comment type="similarity">
    <text evidence="1">Belongs to the LysR transcriptional regulatory family.</text>
</comment>
<dbReference type="Proteomes" id="UP000032568">
    <property type="component" value="Chromosome"/>
</dbReference>
<proteinExistence type="inferred from homology"/>
<reference evidence="6 7" key="2">
    <citation type="journal article" date="2022" name="Mar. Drugs">
        <title>Bioassay-Guided Fractionation Leads to the Detection of Cholic Acid Generated by the Rare Thalassomonas sp.</title>
        <authorList>
            <person name="Pheiffer F."/>
            <person name="Schneider Y.K."/>
            <person name="Hansen E.H."/>
            <person name="Andersen J.H."/>
            <person name="Isaksson J."/>
            <person name="Busche T."/>
            <person name="R C."/>
            <person name="Kalinowski J."/>
            <person name="Zyl L.V."/>
            <person name="Trindade M."/>
        </authorList>
    </citation>
    <scope>NUCLEOTIDE SEQUENCE [LARGE SCALE GENOMIC DNA]</scope>
    <source>
        <strain evidence="6 7">A5K-106</strain>
    </source>
</reference>
<dbReference type="AlphaFoldDB" id="A0AAE9YTN5"/>
<protein>
    <submittedName>
        <fullName evidence="6">LysR family transcriptional regulator</fullName>
    </submittedName>
</protein>
<feature type="domain" description="HTH lysR-type" evidence="5">
    <location>
        <begin position="1"/>
        <end position="57"/>
    </location>
</feature>
<gene>
    <name evidence="6" type="ORF">SG35_005980</name>
</gene>
<dbReference type="InterPro" id="IPR036390">
    <property type="entry name" value="WH_DNA-bd_sf"/>
</dbReference>
<dbReference type="InterPro" id="IPR000847">
    <property type="entry name" value="LysR_HTH_N"/>
</dbReference>
<evidence type="ECO:0000256" key="2">
    <source>
        <dbReference type="ARBA" id="ARBA00023015"/>
    </source>
</evidence>
<dbReference type="Gene3D" id="3.40.190.290">
    <property type="match status" value="1"/>
</dbReference>
<dbReference type="SUPFAM" id="SSF46785">
    <property type="entry name" value="Winged helix' DNA-binding domain"/>
    <property type="match status" value="1"/>
</dbReference>
<reference evidence="6 7" key="1">
    <citation type="journal article" date="2015" name="Genome Announc.">
        <title>Draft Genome Sequences of Marine Isolates of Thalassomonas viridans and Thalassomonas actiniarum.</title>
        <authorList>
            <person name="Olonade I."/>
            <person name="van Zyl L.J."/>
            <person name="Trindade M."/>
        </authorList>
    </citation>
    <scope>NUCLEOTIDE SEQUENCE [LARGE SCALE GENOMIC DNA]</scope>
    <source>
        <strain evidence="6 7">A5K-106</strain>
    </source>
</reference>
<dbReference type="EMBL" id="CP059735">
    <property type="protein sequence ID" value="WDE00199.1"/>
    <property type="molecule type" value="Genomic_DNA"/>
</dbReference>
<dbReference type="InterPro" id="IPR058163">
    <property type="entry name" value="LysR-type_TF_proteobact-type"/>
</dbReference>